<protein>
    <submittedName>
        <fullName evidence="1">Uncharacterized protein</fullName>
    </submittedName>
</protein>
<evidence type="ECO:0000313" key="1">
    <source>
        <dbReference type="EMBL" id="CAK9275520.1"/>
    </source>
</evidence>
<gene>
    <name evidence="1" type="ORF">CSSPJE1EN1_LOCUS20998</name>
</gene>
<reference evidence="1" key="1">
    <citation type="submission" date="2024-02" db="EMBL/GenBank/DDBJ databases">
        <authorList>
            <consortium name="ELIXIR-Norway"/>
            <consortium name="Elixir Norway"/>
        </authorList>
    </citation>
    <scope>NUCLEOTIDE SEQUENCE</scope>
</reference>
<keyword evidence="2" id="KW-1185">Reference proteome</keyword>
<sequence length="95" mass="10969">MMNETVTERYVRSPEKTPSYDLLHHAGAATTVLSIEPNIRYFRDLSISICCPIAARILILEPIVYGLREKTVRLTWPQTVESSIDPLDSIYYRIR</sequence>
<dbReference type="EMBL" id="OZ020101">
    <property type="protein sequence ID" value="CAK9275520.1"/>
    <property type="molecule type" value="Genomic_DNA"/>
</dbReference>
<name>A0ABP0XAM5_9BRYO</name>
<dbReference type="Proteomes" id="UP001497444">
    <property type="component" value="Chromosome 6"/>
</dbReference>
<accession>A0ABP0XAM5</accession>
<proteinExistence type="predicted"/>
<organism evidence="1 2">
    <name type="scientific">Sphagnum jensenii</name>
    <dbReference type="NCBI Taxonomy" id="128206"/>
    <lineage>
        <taxon>Eukaryota</taxon>
        <taxon>Viridiplantae</taxon>
        <taxon>Streptophyta</taxon>
        <taxon>Embryophyta</taxon>
        <taxon>Bryophyta</taxon>
        <taxon>Sphagnophytina</taxon>
        <taxon>Sphagnopsida</taxon>
        <taxon>Sphagnales</taxon>
        <taxon>Sphagnaceae</taxon>
        <taxon>Sphagnum</taxon>
    </lineage>
</organism>
<evidence type="ECO:0000313" key="2">
    <source>
        <dbReference type="Proteomes" id="UP001497444"/>
    </source>
</evidence>